<dbReference type="HOGENOM" id="CLU_2260642_0_0_11"/>
<gene>
    <name evidence="1" type="ordered locus">MLBr00023</name>
</gene>
<sequence>MPTQPHFRIQHDTVNQFSKRTLCHGSLLHHLGIGRTHTHTPVLMPVTTNIVTIISKTGHHLIASQCINFDHNYWPNQTKFPGRWPGNFVTHDSTHHESGRRGT</sequence>
<dbReference type="KEGG" id="mlb:MLBr00023"/>
<dbReference type="Proteomes" id="UP000006900">
    <property type="component" value="Chromosome"/>
</dbReference>
<evidence type="ECO:0000313" key="1">
    <source>
        <dbReference type="EMBL" id="CAR70116.1"/>
    </source>
</evidence>
<organism evidence="1 2">
    <name type="scientific">Mycobacterium leprae (strain Br4923)</name>
    <dbReference type="NCBI Taxonomy" id="561304"/>
    <lineage>
        <taxon>Bacteria</taxon>
        <taxon>Bacillati</taxon>
        <taxon>Actinomycetota</taxon>
        <taxon>Actinomycetes</taxon>
        <taxon>Mycobacteriales</taxon>
        <taxon>Mycobacteriaceae</taxon>
        <taxon>Mycobacterium</taxon>
    </lineage>
</organism>
<evidence type="ECO:0000313" key="2">
    <source>
        <dbReference type="Proteomes" id="UP000006900"/>
    </source>
</evidence>
<proteinExistence type="predicted"/>
<accession>A0A0H3MP44</accession>
<name>A0A0H3MP44_MYCLB</name>
<reference evidence="1 2" key="1">
    <citation type="journal article" date="2009" name="Nat. Genet.">
        <title>Comparative genomic and phylogeographic analysis of Mycobacterium leprae.</title>
        <authorList>
            <person name="Monot M."/>
            <person name="Honore N."/>
            <person name="Garnier T."/>
            <person name="Zidane N."/>
            <person name="Sherafi D."/>
            <person name="Paniz-Mondolfi A."/>
            <person name="Matsuoka M."/>
            <person name="Taylor G.M."/>
            <person name="Donoghue H.D."/>
            <person name="Bouwman A."/>
            <person name="Mays S."/>
            <person name="Watson C."/>
            <person name="Lockwood D."/>
            <person name="Khamispour A."/>
            <person name="Dowlati Y."/>
            <person name="Jianping S."/>
            <person name="Rea T.H."/>
            <person name="Vera-Cabrera L."/>
            <person name="Stefani M.M."/>
            <person name="Banu S."/>
            <person name="Macdonald M."/>
            <person name="Sapkota B.R."/>
            <person name="Spencer J.S."/>
            <person name="Thomas J."/>
            <person name="Harshman K."/>
            <person name="Singh P."/>
            <person name="Busso P."/>
            <person name="Gattiker A."/>
            <person name="Rougemont J."/>
            <person name="Brennan P.J."/>
            <person name="Cole S.T."/>
        </authorList>
    </citation>
    <scope>NUCLEOTIDE SEQUENCE [LARGE SCALE GENOMIC DNA]</scope>
    <source>
        <strain evidence="2">Br4923</strain>
    </source>
</reference>
<dbReference type="EMBL" id="FM211192">
    <property type="protein sequence ID" value="CAR70116.1"/>
    <property type="molecule type" value="Genomic_DNA"/>
</dbReference>
<dbReference type="AlphaFoldDB" id="A0A0H3MP44"/>
<protein>
    <submittedName>
        <fullName evidence="1">Uncharacterized protein</fullName>
    </submittedName>
</protein>